<dbReference type="EMBL" id="JBCLTR010000015">
    <property type="protein sequence ID" value="MEY8634134.1"/>
    <property type="molecule type" value="Genomic_DNA"/>
</dbReference>
<sequence>MHTLFALEDLYGLHIGEIDRELCLRLDKSKGTTYLSMFDMFHAWQKQAEKLKSRKITKEEYDQ</sequence>
<evidence type="ECO:0000313" key="2">
    <source>
        <dbReference type="Proteomes" id="UP001565219"/>
    </source>
</evidence>
<dbReference type="RefSeq" id="WP_330607107.1">
    <property type="nucleotide sequence ID" value="NZ_BAABXW010000001.1"/>
</dbReference>
<evidence type="ECO:0000313" key="1">
    <source>
        <dbReference type="EMBL" id="MEY8634134.1"/>
    </source>
</evidence>
<reference evidence="1 2" key="1">
    <citation type="submission" date="2024-03" db="EMBL/GenBank/DDBJ databases">
        <title>Mouse gut bacterial collection (mGBC) of GemPharmatech.</title>
        <authorList>
            <person name="He Y."/>
            <person name="Dong L."/>
            <person name="Wu D."/>
            <person name="Gao X."/>
            <person name="Lin Z."/>
        </authorList>
    </citation>
    <scope>NUCLEOTIDE SEQUENCE [LARGE SCALE GENOMIC DNA]</scope>
    <source>
        <strain evidence="1 2">32-10</strain>
    </source>
</reference>
<gene>
    <name evidence="1" type="ORF">AALG99_11480</name>
</gene>
<accession>A0ABV4DHY1</accession>
<comment type="caution">
    <text evidence="1">The sequence shown here is derived from an EMBL/GenBank/DDBJ whole genome shotgun (WGS) entry which is preliminary data.</text>
</comment>
<keyword evidence="2" id="KW-1185">Reference proteome</keyword>
<proteinExistence type="predicted"/>
<protein>
    <submittedName>
        <fullName evidence="1">Uncharacterized protein</fullName>
    </submittedName>
</protein>
<name>A0ABV4DHY1_9FIRM</name>
<dbReference type="Proteomes" id="UP001565219">
    <property type="component" value="Unassembled WGS sequence"/>
</dbReference>
<organism evidence="1 2">
    <name type="scientific">Anaerostipes hominis</name>
    <name type="common">ex Lee et al. 2021</name>
    <dbReference type="NCBI Taxonomy" id="2025494"/>
    <lineage>
        <taxon>Bacteria</taxon>
        <taxon>Bacillati</taxon>
        <taxon>Bacillota</taxon>
        <taxon>Clostridia</taxon>
        <taxon>Lachnospirales</taxon>
        <taxon>Lachnospiraceae</taxon>
        <taxon>Anaerostipes</taxon>
    </lineage>
</organism>